<evidence type="ECO:0000313" key="6">
    <source>
        <dbReference type="Proteomes" id="UP000284296"/>
    </source>
</evidence>
<dbReference type="Gene3D" id="2.40.50.140">
    <property type="entry name" value="Nucleic acid-binding proteins"/>
    <property type="match status" value="1"/>
</dbReference>
<comment type="subunit">
    <text evidence="2">Homotetramer.</text>
</comment>
<dbReference type="AlphaFoldDB" id="A0A412Q2C4"/>
<keyword evidence="1 2" id="KW-0238">DNA-binding</keyword>
<dbReference type="GO" id="GO:0003697">
    <property type="term" value="F:single-stranded DNA binding"/>
    <property type="evidence" value="ECO:0007669"/>
    <property type="project" value="UniProtKB-UniRule"/>
</dbReference>
<sequence>MNKVILMGRLTRDPNVRYTQQNSSQESMCVARYTLAVDRRGARDGQQSADFISCVAFAKNGEFAEKYFKQGTKIAITGRIQTGSYTNRDGQKIYTTDVVIEEQEFAESKKAAGEQEQNASYTDAGDGFMSIPDGVDEQLPFA</sequence>
<dbReference type="PANTHER" id="PTHR10302:SF27">
    <property type="entry name" value="SINGLE-STRANDED DNA-BINDING PROTEIN"/>
    <property type="match status" value="1"/>
</dbReference>
<dbReference type="SUPFAM" id="SSF50249">
    <property type="entry name" value="Nucleic acid-binding proteins"/>
    <property type="match status" value="1"/>
</dbReference>
<dbReference type="PROSITE" id="PS50935">
    <property type="entry name" value="SSB"/>
    <property type="match status" value="1"/>
</dbReference>
<dbReference type="RefSeq" id="WP_118004654.1">
    <property type="nucleotide sequence ID" value="NZ_QRXF01000027.1"/>
</dbReference>
<dbReference type="CDD" id="cd04496">
    <property type="entry name" value="SSB_OBF"/>
    <property type="match status" value="1"/>
</dbReference>
<gene>
    <name evidence="5" type="ORF">DWX06_10610</name>
</gene>
<dbReference type="Pfam" id="PF00436">
    <property type="entry name" value="SSB"/>
    <property type="match status" value="1"/>
</dbReference>
<protein>
    <recommendedName>
        <fullName evidence="2 3">Single-stranded DNA-binding protein</fullName>
        <shortName evidence="2">SSB</shortName>
    </recommendedName>
</protein>
<dbReference type="Proteomes" id="UP000284296">
    <property type="component" value="Unassembled WGS sequence"/>
</dbReference>
<dbReference type="NCBIfam" id="TIGR00621">
    <property type="entry name" value="ssb"/>
    <property type="match status" value="1"/>
</dbReference>
<proteinExistence type="inferred from homology"/>
<dbReference type="HAMAP" id="MF_00984">
    <property type="entry name" value="SSB"/>
    <property type="match status" value="1"/>
</dbReference>
<reference evidence="5 6" key="1">
    <citation type="submission" date="2018-08" db="EMBL/GenBank/DDBJ databases">
        <title>A genome reference for cultivated species of the human gut microbiota.</title>
        <authorList>
            <person name="Zou Y."/>
            <person name="Xue W."/>
            <person name="Luo G."/>
        </authorList>
    </citation>
    <scope>NUCLEOTIDE SEQUENCE [LARGE SCALE GENOMIC DNA]</scope>
    <source>
        <strain evidence="5 6">AF18-16LB</strain>
    </source>
</reference>
<dbReference type="InterPro" id="IPR000424">
    <property type="entry name" value="Primosome_PriB/ssb"/>
</dbReference>
<dbReference type="PANTHER" id="PTHR10302">
    <property type="entry name" value="SINGLE-STRANDED DNA-BINDING PROTEIN"/>
    <property type="match status" value="1"/>
</dbReference>
<feature type="region of interest" description="Disordered" evidence="4">
    <location>
        <begin position="106"/>
        <end position="142"/>
    </location>
</feature>
<evidence type="ECO:0000313" key="5">
    <source>
        <dbReference type="EMBL" id="RGT80212.1"/>
    </source>
</evidence>
<dbReference type="EMBL" id="QRXG01000018">
    <property type="protein sequence ID" value="RGT80212.1"/>
    <property type="molecule type" value="Genomic_DNA"/>
</dbReference>
<dbReference type="InterPro" id="IPR012340">
    <property type="entry name" value="NA-bd_OB-fold"/>
</dbReference>
<dbReference type="PIRSF" id="PIRSF002070">
    <property type="entry name" value="SSB"/>
    <property type="match status" value="1"/>
</dbReference>
<dbReference type="GO" id="GO:0009295">
    <property type="term" value="C:nucleoid"/>
    <property type="evidence" value="ECO:0007669"/>
    <property type="project" value="TreeGrafter"/>
</dbReference>
<comment type="caution">
    <text evidence="5">The sequence shown here is derived from an EMBL/GenBank/DDBJ whole genome shotgun (WGS) entry which is preliminary data.</text>
</comment>
<dbReference type="InterPro" id="IPR011344">
    <property type="entry name" value="ssDNA-bd"/>
</dbReference>
<name>A0A412Q2C4_9FIRM</name>
<dbReference type="GO" id="GO:0006260">
    <property type="term" value="P:DNA replication"/>
    <property type="evidence" value="ECO:0007669"/>
    <property type="project" value="InterPro"/>
</dbReference>
<comment type="caution">
    <text evidence="2">Lacks conserved residue(s) required for the propagation of feature annotation.</text>
</comment>
<evidence type="ECO:0000256" key="4">
    <source>
        <dbReference type="SAM" id="MobiDB-lite"/>
    </source>
</evidence>
<evidence type="ECO:0000256" key="3">
    <source>
        <dbReference type="PIRNR" id="PIRNR002070"/>
    </source>
</evidence>
<evidence type="ECO:0000256" key="2">
    <source>
        <dbReference type="HAMAP-Rule" id="MF_00984"/>
    </source>
</evidence>
<accession>A0A412Q2C4</accession>
<organism evidence="5 6">
    <name type="scientific">Agathobacter rectalis</name>
    <dbReference type="NCBI Taxonomy" id="39491"/>
    <lineage>
        <taxon>Bacteria</taxon>
        <taxon>Bacillati</taxon>
        <taxon>Bacillota</taxon>
        <taxon>Clostridia</taxon>
        <taxon>Lachnospirales</taxon>
        <taxon>Lachnospiraceae</taxon>
        <taxon>Agathobacter</taxon>
    </lineage>
</organism>
<evidence type="ECO:0000256" key="1">
    <source>
        <dbReference type="ARBA" id="ARBA00023125"/>
    </source>
</evidence>